<gene>
    <name evidence="3" type="ORF">PXEA_LOCUS17797</name>
</gene>
<evidence type="ECO:0000313" key="4">
    <source>
        <dbReference type="Proteomes" id="UP000784294"/>
    </source>
</evidence>
<evidence type="ECO:0000256" key="1">
    <source>
        <dbReference type="SAM" id="MobiDB-lite"/>
    </source>
</evidence>
<comment type="caution">
    <text evidence="3">The sequence shown here is derived from an EMBL/GenBank/DDBJ whole genome shotgun (WGS) entry which is preliminary data.</text>
</comment>
<sequence length="147" mass="16076">MRLVVGALSLVIAHVSLGRLGVMILTTIETFALAGFVEALFMRAGVLGRVRQPRGRRIRRGRLTSRLRVGGKEEEASGRRVRRRGEVNASRGLECRSRGRKGVTTVRRHISRPRDGVEIRTALKPKRGLSARPSSAGLEPALGQCSS</sequence>
<name>A0A448WZM8_9PLAT</name>
<evidence type="ECO:0000313" key="3">
    <source>
        <dbReference type="EMBL" id="VEL24357.1"/>
    </source>
</evidence>
<reference evidence="3" key="1">
    <citation type="submission" date="2018-11" db="EMBL/GenBank/DDBJ databases">
        <authorList>
            <consortium name="Pathogen Informatics"/>
        </authorList>
    </citation>
    <scope>NUCLEOTIDE SEQUENCE</scope>
</reference>
<keyword evidence="2" id="KW-0812">Transmembrane</keyword>
<feature type="region of interest" description="Disordered" evidence="1">
    <location>
        <begin position="69"/>
        <end position="91"/>
    </location>
</feature>
<feature type="region of interest" description="Disordered" evidence="1">
    <location>
        <begin position="123"/>
        <end position="147"/>
    </location>
</feature>
<protein>
    <submittedName>
        <fullName evidence="3">Uncharacterized protein</fullName>
    </submittedName>
</protein>
<accession>A0A448WZM8</accession>
<proteinExistence type="predicted"/>
<keyword evidence="2" id="KW-0472">Membrane</keyword>
<dbReference type="AlphaFoldDB" id="A0A448WZM8"/>
<organism evidence="3 4">
    <name type="scientific">Protopolystoma xenopodis</name>
    <dbReference type="NCBI Taxonomy" id="117903"/>
    <lineage>
        <taxon>Eukaryota</taxon>
        <taxon>Metazoa</taxon>
        <taxon>Spiralia</taxon>
        <taxon>Lophotrochozoa</taxon>
        <taxon>Platyhelminthes</taxon>
        <taxon>Monogenea</taxon>
        <taxon>Polyopisthocotylea</taxon>
        <taxon>Polystomatidea</taxon>
        <taxon>Polystomatidae</taxon>
        <taxon>Protopolystoma</taxon>
    </lineage>
</organism>
<keyword evidence="4" id="KW-1185">Reference proteome</keyword>
<feature type="transmembrane region" description="Helical" evidence="2">
    <location>
        <begin position="28"/>
        <end position="50"/>
    </location>
</feature>
<evidence type="ECO:0000256" key="2">
    <source>
        <dbReference type="SAM" id="Phobius"/>
    </source>
</evidence>
<keyword evidence="2" id="KW-1133">Transmembrane helix</keyword>
<dbReference type="Proteomes" id="UP000784294">
    <property type="component" value="Unassembled WGS sequence"/>
</dbReference>
<dbReference type="EMBL" id="CAAALY010067308">
    <property type="protein sequence ID" value="VEL24357.1"/>
    <property type="molecule type" value="Genomic_DNA"/>
</dbReference>